<dbReference type="RefSeq" id="WP_268874959.1">
    <property type="nucleotide sequence ID" value="NZ_CP126114.1"/>
</dbReference>
<evidence type="ECO:0000313" key="1">
    <source>
        <dbReference type="EMBL" id="WHY86107.1"/>
    </source>
</evidence>
<dbReference type="KEGG" id="nnv:QNH39_26625"/>
<name>A0AA95MLC4_9BACI</name>
<proteinExistence type="predicted"/>
<sequence length="41" mass="4667">MEENKLLLSEFANEDGFDLNTYLTHLFDYLSRDTGTGTASH</sequence>
<dbReference type="Proteomes" id="UP001178288">
    <property type="component" value="Chromosome"/>
</dbReference>
<dbReference type="EMBL" id="CP126114">
    <property type="protein sequence ID" value="WHY86107.1"/>
    <property type="molecule type" value="Genomic_DNA"/>
</dbReference>
<reference evidence="1" key="1">
    <citation type="submission" date="2023-05" db="EMBL/GenBank/DDBJ databases">
        <title>Comparative genomics of Bacillaceae isolates and their secondary metabolite potential.</title>
        <authorList>
            <person name="Song L."/>
            <person name="Nielsen L.J."/>
            <person name="Mohite O."/>
            <person name="Xu X."/>
            <person name="Weber T."/>
            <person name="Kovacs A.T."/>
        </authorList>
    </citation>
    <scope>NUCLEOTIDE SEQUENCE</scope>
    <source>
        <strain evidence="1">XLM17</strain>
    </source>
</reference>
<dbReference type="AlphaFoldDB" id="A0AA95MLC4"/>
<protein>
    <submittedName>
        <fullName evidence="1">Uncharacterized protein</fullName>
    </submittedName>
</protein>
<accession>A0AA95MLC4</accession>
<gene>
    <name evidence="1" type="ORF">QNH39_26625</name>
</gene>
<keyword evidence="2" id="KW-1185">Reference proteome</keyword>
<evidence type="ECO:0000313" key="2">
    <source>
        <dbReference type="Proteomes" id="UP001178288"/>
    </source>
</evidence>
<organism evidence="1 2">
    <name type="scientific">Neobacillus novalis</name>
    <dbReference type="NCBI Taxonomy" id="220687"/>
    <lineage>
        <taxon>Bacteria</taxon>
        <taxon>Bacillati</taxon>
        <taxon>Bacillota</taxon>
        <taxon>Bacilli</taxon>
        <taxon>Bacillales</taxon>
        <taxon>Bacillaceae</taxon>
        <taxon>Neobacillus</taxon>
    </lineage>
</organism>